<comment type="caution">
    <text evidence="2">The sequence shown here is derived from an EMBL/GenBank/DDBJ whole genome shotgun (WGS) entry which is preliminary data.</text>
</comment>
<evidence type="ECO:0000313" key="2">
    <source>
        <dbReference type="EMBL" id="PVD39006.1"/>
    </source>
</evidence>
<protein>
    <submittedName>
        <fullName evidence="2">Uncharacterized protein</fullName>
    </submittedName>
</protein>
<evidence type="ECO:0000256" key="1">
    <source>
        <dbReference type="SAM" id="MobiDB-lite"/>
    </source>
</evidence>
<accession>A0A2T7Q002</accession>
<reference evidence="2 3" key="1">
    <citation type="submission" date="2018-04" db="EMBL/GenBank/DDBJ databases">
        <title>The genome of golden apple snail Pomacea canaliculata provides insight into stress tolerance and invasive adaptation.</title>
        <authorList>
            <person name="Liu C."/>
            <person name="Liu B."/>
            <person name="Ren Y."/>
            <person name="Zhang Y."/>
            <person name="Wang H."/>
            <person name="Li S."/>
            <person name="Jiang F."/>
            <person name="Yin L."/>
            <person name="Zhang G."/>
            <person name="Qian W."/>
            <person name="Fan W."/>
        </authorList>
    </citation>
    <scope>NUCLEOTIDE SEQUENCE [LARGE SCALE GENOMIC DNA]</scope>
    <source>
        <strain evidence="2">SZHN2017</strain>
        <tissue evidence="2">Muscle</tissue>
    </source>
</reference>
<evidence type="ECO:0000313" key="3">
    <source>
        <dbReference type="Proteomes" id="UP000245119"/>
    </source>
</evidence>
<dbReference type="Proteomes" id="UP000245119">
    <property type="component" value="Linkage Group LG1"/>
</dbReference>
<gene>
    <name evidence="2" type="ORF">C0Q70_01631</name>
</gene>
<dbReference type="EMBL" id="PZQS01000001">
    <property type="protein sequence ID" value="PVD39006.1"/>
    <property type="molecule type" value="Genomic_DNA"/>
</dbReference>
<dbReference type="AlphaFoldDB" id="A0A2T7Q002"/>
<sequence>MKPGELRKRLGSRSTVSEHLSHTRLLPQLPESCSNCLHYHTDHMTTPRAPGGGVATFSAKTSTRQR</sequence>
<proteinExistence type="predicted"/>
<keyword evidence="3" id="KW-1185">Reference proteome</keyword>
<organism evidence="2 3">
    <name type="scientific">Pomacea canaliculata</name>
    <name type="common">Golden apple snail</name>
    <dbReference type="NCBI Taxonomy" id="400727"/>
    <lineage>
        <taxon>Eukaryota</taxon>
        <taxon>Metazoa</taxon>
        <taxon>Spiralia</taxon>
        <taxon>Lophotrochozoa</taxon>
        <taxon>Mollusca</taxon>
        <taxon>Gastropoda</taxon>
        <taxon>Caenogastropoda</taxon>
        <taxon>Architaenioglossa</taxon>
        <taxon>Ampullarioidea</taxon>
        <taxon>Ampullariidae</taxon>
        <taxon>Pomacea</taxon>
    </lineage>
</organism>
<feature type="region of interest" description="Disordered" evidence="1">
    <location>
        <begin position="42"/>
        <end position="66"/>
    </location>
</feature>
<name>A0A2T7Q002_POMCA</name>
<feature type="region of interest" description="Disordered" evidence="1">
    <location>
        <begin position="1"/>
        <end position="23"/>
    </location>
</feature>